<dbReference type="GO" id="GO:0016646">
    <property type="term" value="F:oxidoreductase activity, acting on the CH-NH group of donors, NAD or NADP as acceptor"/>
    <property type="evidence" value="ECO:0007669"/>
    <property type="project" value="UniProtKB-ARBA"/>
</dbReference>
<dbReference type="PANTHER" id="PTHR43567:SF1">
    <property type="entry name" value="FLAVOREDOXIN"/>
    <property type="match status" value="1"/>
</dbReference>
<proteinExistence type="inferred from homology"/>
<evidence type="ECO:0000256" key="3">
    <source>
        <dbReference type="ARBA" id="ARBA00038054"/>
    </source>
</evidence>
<protein>
    <recommendedName>
        <fullName evidence="4">Flavin reductase like domain-containing protein</fullName>
    </recommendedName>
</protein>
<dbReference type="Proteomes" id="UP000027980">
    <property type="component" value="Chromosome"/>
</dbReference>
<organism evidence="5 6">
    <name type="scientific">Terribacillus saccharophilus</name>
    <dbReference type="NCBI Taxonomy" id="361277"/>
    <lineage>
        <taxon>Bacteria</taxon>
        <taxon>Bacillati</taxon>
        <taxon>Bacillota</taxon>
        <taxon>Bacilli</taxon>
        <taxon>Bacillales</taxon>
        <taxon>Bacillaceae</taxon>
        <taxon>Terribacillus</taxon>
    </lineage>
</organism>
<dbReference type="InterPro" id="IPR012349">
    <property type="entry name" value="Split_barrel_FMN-bd"/>
</dbReference>
<comment type="similarity">
    <text evidence="3">Belongs to the flavoredoxin family.</text>
</comment>
<dbReference type="RefSeq" id="WP_038562745.1">
    <property type="nucleotide sequence ID" value="NZ_CP008876.1"/>
</dbReference>
<sequence>MMETKTINPKILYYGNPVVLLTTVNEDGTTNISPISSSWALDHFLVIGLGTTGKAYENLQRRGECVLNIPSPDLWQHVESLAACTGKDIVPSDKAAYGYISVKDKFHTAGLTRKISSVVSAEAIAECPLQIEAEVRHIREPDYMEGIAIIEVQAVAIHAQESIIKDGKHIDPSKWSPLIYNFRHYFGLGEELGKTARA</sequence>
<dbReference type="SUPFAM" id="SSF50475">
    <property type="entry name" value="FMN-binding split barrel"/>
    <property type="match status" value="1"/>
</dbReference>
<dbReference type="OrthoDB" id="9794638at2"/>
<evidence type="ECO:0000256" key="2">
    <source>
        <dbReference type="ARBA" id="ARBA00022630"/>
    </source>
</evidence>
<evidence type="ECO:0000256" key="1">
    <source>
        <dbReference type="ARBA" id="ARBA00001917"/>
    </source>
</evidence>
<dbReference type="Pfam" id="PF01613">
    <property type="entry name" value="Flavin_Reduct"/>
    <property type="match status" value="1"/>
</dbReference>
<keyword evidence="2" id="KW-0285">Flavoprotein</keyword>
<dbReference type="InterPro" id="IPR002563">
    <property type="entry name" value="Flavin_Rdtase-like_dom"/>
</dbReference>
<dbReference type="AlphaFoldDB" id="A0A075LKR7"/>
<dbReference type="GO" id="GO:0010181">
    <property type="term" value="F:FMN binding"/>
    <property type="evidence" value="ECO:0007669"/>
    <property type="project" value="InterPro"/>
</dbReference>
<accession>A0A075LKR7</accession>
<dbReference type="InterPro" id="IPR052174">
    <property type="entry name" value="Flavoredoxin"/>
</dbReference>
<comment type="cofactor">
    <cofactor evidence="1">
        <name>FMN</name>
        <dbReference type="ChEBI" id="CHEBI:58210"/>
    </cofactor>
</comment>
<evidence type="ECO:0000313" key="6">
    <source>
        <dbReference type="Proteomes" id="UP000027980"/>
    </source>
</evidence>
<feature type="domain" description="Flavin reductase like" evidence="4">
    <location>
        <begin position="14"/>
        <end position="188"/>
    </location>
</feature>
<name>A0A075LKR7_9BACI</name>
<evidence type="ECO:0000313" key="5">
    <source>
        <dbReference type="EMBL" id="AIF67335.1"/>
    </source>
</evidence>
<dbReference type="PANTHER" id="PTHR43567">
    <property type="entry name" value="FLAVOREDOXIN-RELATED-RELATED"/>
    <property type="match status" value="1"/>
</dbReference>
<reference evidence="5 6" key="1">
    <citation type="submission" date="2014-07" db="EMBL/GenBank/DDBJ databases">
        <title>Complete genome sequence of a moderately halophilic bacterium Terribacillus aidingensis MP602, isolated from Cryptomeria fortunei in Tianmu mountain in China.</title>
        <authorList>
            <person name="Wang Y."/>
            <person name="Lu P."/>
            <person name="Zhang L."/>
        </authorList>
    </citation>
    <scope>NUCLEOTIDE SEQUENCE [LARGE SCALE GENOMIC DNA]</scope>
    <source>
        <strain evidence="5 6">MP602</strain>
    </source>
</reference>
<dbReference type="EMBL" id="CP008876">
    <property type="protein sequence ID" value="AIF67335.1"/>
    <property type="molecule type" value="Genomic_DNA"/>
</dbReference>
<evidence type="ECO:0000259" key="4">
    <source>
        <dbReference type="Pfam" id="PF01613"/>
    </source>
</evidence>
<dbReference type="GeneID" id="34220019"/>
<dbReference type="Gene3D" id="2.30.110.10">
    <property type="entry name" value="Electron Transport, Fmn-binding Protein, Chain A"/>
    <property type="match status" value="1"/>
</dbReference>
<dbReference type="HOGENOM" id="CLU_075333_1_0_9"/>
<gene>
    <name evidence="5" type="ORF">GZ22_12230</name>
</gene>
<dbReference type="KEGG" id="tap:GZ22_12230"/>